<accession>A0A9P1M5W3</accession>
<feature type="region of interest" description="Disordered" evidence="9">
    <location>
        <begin position="1"/>
        <end position="45"/>
    </location>
</feature>
<keyword evidence="4" id="KW-0132">Cell division</keyword>
<organism evidence="11 12">
    <name type="scientific">Parascedosporium putredinis</name>
    <dbReference type="NCBI Taxonomy" id="1442378"/>
    <lineage>
        <taxon>Eukaryota</taxon>
        <taxon>Fungi</taxon>
        <taxon>Dikarya</taxon>
        <taxon>Ascomycota</taxon>
        <taxon>Pezizomycotina</taxon>
        <taxon>Sordariomycetes</taxon>
        <taxon>Hypocreomycetidae</taxon>
        <taxon>Microascales</taxon>
        <taxon>Microascaceae</taxon>
        <taxon>Parascedosporium</taxon>
    </lineage>
</organism>
<evidence type="ECO:0000256" key="3">
    <source>
        <dbReference type="ARBA" id="ARBA00022454"/>
    </source>
</evidence>
<feature type="compositionally biased region" description="Low complexity" evidence="9">
    <location>
        <begin position="25"/>
        <end position="36"/>
    </location>
</feature>
<evidence type="ECO:0000256" key="8">
    <source>
        <dbReference type="SAM" id="Coils"/>
    </source>
</evidence>
<keyword evidence="3" id="KW-0158">Chromosome</keyword>
<dbReference type="GO" id="GO:0000793">
    <property type="term" value="C:condensed chromosome"/>
    <property type="evidence" value="ECO:0007669"/>
    <property type="project" value="TreeGrafter"/>
</dbReference>
<feature type="coiled-coil region" evidence="8">
    <location>
        <begin position="439"/>
        <end position="466"/>
    </location>
</feature>
<keyword evidence="7" id="KW-0131">Cell cycle</keyword>
<dbReference type="EMBL" id="CALLCH030000002">
    <property type="protein sequence ID" value="CAI4211448.1"/>
    <property type="molecule type" value="Genomic_DNA"/>
</dbReference>
<protein>
    <recommendedName>
        <fullName evidence="10">Nuclear condensin complex subunit 3 C-terminal domain-containing protein</fullName>
    </recommendedName>
</protein>
<dbReference type="GO" id="GO:0000796">
    <property type="term" value="C:condensin complex"/>
    <property type="evidence" value="ECO:0007669"/>
    <property type="project" value="InterPro"/>
</dbReference>
<dbReference type="Pfam" id="PF12719">
    <property type="entry name" value="Cnd3"/>
    <property type="match status" value="1"/>
</dbReference>
<dbReference type="InterPro" id="IPR025977">
    <property type="entry name" value="Cnd3_C"/>
</dbReference>
<feature type="compositionally biased region" description="Low complexity" evidence="9">
    <location>
        <begin position="1"/>
        <end position="17"/>
    </location>
</feature>
<dbReference type="Proteomes" id="UP000838763">
    <property type="component" value="Unassembled WGS sequence"/>
</dbReference>
<evidence type="ECO:0000256" key="4">
    <source>
        <dbReference type="ARBA" id="ARBA00022618"/>
    </source>
</evidence>
<keyword evidence="6" id="KW-0226">DNA condensation</keyword>
<evidence type="ECO:0000256" key="9">
    <source>
        <dbReference type="SAM" id="MobiDB-lite"/>
    </source>
</evidence>
<feature type="compositionally biased region" description="Acidic residues" evidence="9">
    <location>
        <begin position="1001"/>
        <end position="1013"/>
    </location>
</feature>
<evidence type="ECO:0000313" key="12">
    <source>
        <dbReference type="Proteomes" id="UP000838763"/>
    </source>
</evidence>
<evidence type="ECO:0000256" key="2">
    <source>
        <dbReference type="ARBA" id="ARBA00006533"/>
    </source>
</evidence>
<dbReference type="Gene3D" id="1.25.10.10">
    <property type="entry name" value="Leucine-rich Repeat Variant"/>
    <property type="match status" value="1"/>
</dbReference>
<evidence type="ECO:0000259" key="10">
    <source>
        <dbReference type="Pfam" id="PF12719"/>
    </source>
</evidence>
<feature type="region of interest" description="Disordered" evidence="9">
    <location>
        <begin position="986"/>
        <end position="1013"/>
    </location>
</feature>
<feature type="domain" description="Nuclear condensin complex subunit 3 C-terminal" evidence="10">
    <location>
        <begin position="603"/>
        <end position="890"/>
    </location>
</feature>
<dbReference type="InterPro" id="IPR016024">
    <property type="entry name" value="ARM-type_fold"/>
</dbReference>
<evidence type="ECO:0000256" key="6">
    <source>
        <dbReference type="ARBA" id="ARBA00023067"/>
    </source>
</evidence>
<dbReference type="OrthoDB" id="27187at2759"/>
<name>A0A9P1M5W3_9PEZI</name>
<comment type="similarity">
    <text evidence="2">Belongs to the CND3 (condensin subunit 3) family.</text>
</comment>
<comment type="subcellular location">
    <subcellularLocation>
        <location evidence="1">Chromosome</location>
    </subcellularLocation>
</comment>
<dbReference type="InterPro" id="IPR027165">
    <property type="entry name" value="CND3"/>
</dbReference>
<evidence type="ECO:0000256" key="5">
    <source>
        <dbReference type="ARBA" id="ARBA00022776"/>
    </source>
</evidence>
<dbReference type="PANTHER" id="PTHR14418">
    <property type="entry name" value="CONDENSIN COMPLEX SUBUNIT 3-RELATED"/>
    <property type="match status" value="1"/>
</dbReference>
<proteinExistence type="inferred from homology"/>
<dbReference type="GO" id="GO:0051301">
    <property type="term" value="P:cell division"/>
    <property type="evidence" value="ECO:0007669"/>
    <property type="project" value="UniProtKB-KW"/>
</dbReference>
<reference evidence="11" key="1">
    <citation type="submission" date="2022-11" db="EMBL/GenBank/DDBJ databases">
        <authorList>
            <person name="Scott C."/>
            <person name="Bruce N."/>
        </authorList>
    </citation>
    <scope>NUCLEOTIDE SEQUENCE</scope>
</reference>
<evidence type="ECO:0000256" key="7">
    <source>
        <dbReference type="ARBA" id="ARBA00023306"/>
    </source>
</evidence>
<keyword evidence="12" id="KW-1185">Reference proteome</keyword>
<evidence type="ECO:0000313" key="11">
    <source>
        <dbReference type="EMBL" id="CAI4211448.1"/>
    </source>
</evidence>
<dbReference type="GO" id="GO:0007076">
    <property type="term" value="P:mitotic chromosome condensation"/>
    <property type="evidence" value="ECO:0007669"/>
    <property type="project" value="InterPro"/>
</dbReference>
<gene>
    <name evidence="11" type="ORF">PPNO1_LOCUS1233</name>
</gene>
<dbReference type="PANTHER" id="PTHR14418:SF5">
    <property type="entry name" value="CONDENSIN COMPLEX SUBUNIT 3"/>
    <property type="match status" value="1"/>
</dbReference>
<sequence>MPTRVSRSTRTSTAASRKPSGVEPRASTASRASSAAIDIPSETPDNGLRPKVAAIFRDAQKTTASHRKLVVNLRKLQEACCYEPASSTKQSPGDFNENEFNIEFVRCVLRIMPVKKTEAVGEKTVRFIGLFLRHASDKDNELLGEVDHDASVMPETPSTKLTTLLLDTVLPLLTSKDKFVRYRSTQLISHVVNSLDAIDDELFQRLRHGLLRRIRDKEAMVRAQAVLGLGRLAGQGDDGANSDESDDDGSAGLLEKLLEVLQNDPSADVRRSLLVNLPILPSTLPYLLERARDQDAATRRAVYSRLLPALGDFRHLSLSMREKERWIEDCAGISPTESGLQEPAPPSFDGLLELLERIDVVNSGVENGVALEAMKGFWEGRPDYREAVIFDDTFWETLSAESVFMARSFNDFCRNEGNGKYESLVEEKLPEVTKLAFYLERYINALLEALRRIANAEDVEEEEEEDTVDQEFIVEQLLHVALTLDYSDEVGRRKMFALLRQTLSVPELPDEITKLIVEVLRDICAPDTSGEREFCSVVLEAVADVHDTIVDDPPADVDDSFHSAKSEVSSASTVNNGSRAKSADLSEEETRAKAIKEIVINMKCLHIVQCMLTNVGGNLQQNDHLVAMLNNLVVPAVRSHEAPVRERGLVCLGLCSLLDKSLAEENLTLFMHFFSKGHAALQITALHILTDILNVHGAQLLTTNPTLLKVYVRALKSGTKAPEVQAAATLAASKLLLGRVVTEPEASAELLKTLVVAYFEPSTANNQSVRQALNYFLPVFCYSRRENQDLMGSVALDAIHSLFNVREGLEDDDADVDEEMASLTTIGACLVDWTDPRKCYSSDLSLDGEKKNVNGDVHLDFAKAILEKLNGNMSKDEKKVIAPLLGKLYVSPASSEDKIRDLYEEVDAAVDSKLLTDATSRNALYKIHVSLGKIVNALSEQQDAAAAAGRRLSRSTSVATSSVYDGTVLSEEKTIVAYEPTIKEEDVSGEGTVLHHPENDSLVDDLLTDEGGA</sequence>
<evidence type="ECO:0000256" key="1">
    <source>
        <dbReference type="ARBA" id="ARBA00004286"/>
    </source>
</evidence>
<keyword evidence="8" id="KW-0175">Coiled coil</keyword>
<comment type="caution">
    <text evidence="11">The sequence shown here is derived from an EMBL/GenBank/DDBJ whole genome shotgun (WGS) entry which is preliminary data.</text>
</comment>
<dbReference type="SUPFAM" id="SSF48371">
    <property type="entry name" value="ARM repeat"/>
    <property type="match status" value="1"/>
</dbReference>
<dbReference type="AlphaFoldDB" id="A0A9P1M5W3"/>
<dbReference type="InterPro" id="IPR011989">
    <property type="entry name" value="ARM-like"/>
</dbReference>
<keyword evidence="5" id="KW-0498">Mitosis</keyword>